<protein>
    <submittedName>
        <fullName evidence="2">Uncharacterized protein</fullName>
    </submittedName>
</protein>
<evidence type="ECO:0000313" key="2">
    <source>
        <dbReference type="EMBL" id="GID77581.1"/>
    </source>
</evidence>
<comment type="caution">
    <text evidence="2">The sequence shown here is derived from an EMBL/GenBank/DDBJ whole genome shotgun (WGS) entry which is preliminary data.</text>
</comment>
<accession>A0ABQ3YC57</accession>
<dbReference type="EMBL" id="BOMI01000123">
    <property type="protein sequence ID" value="GID77581.1"/>
    <property type="molecule type" value="Genomic_DNA"/>
</dbReference>
<evidence type="ECO:0000256" key="1">
    <source>
        <dbReference type="SAM" id="Phobius"/>
    </source>
</evidence>
<keyword evidence="1" id="KW-0472">Membrane</keyword>
<gene>
    <name evidence="2" type="ORF">Ade02nite_62220</name>
</gene>
<feature type="transmembrane region" description="Helical" evidence="1">
    <location>
        <begin position="37"/>
        <end position="56"/>
    </location>
</feature>
<proteinExistence type="predicted"/>
<reference evidence="2 3" key="1">
    <citation type="submission" date="2021-01" db="EMBL/GenBank/DDBJ databases">
        <title>Whole genome shotgun sequence of Actinoplanes deccanensis NBRC 13994.</title>
        <authorList>
            <person name="Komaki H."/>
            <person name="Tamura T."/>
        </authorList>
    </citation>
    <scope>NUCLEOTIDE SEQUENCE [LARGE SCALE GENOMIC DNA]</scope>
    <source>
        <strain evidence="2 3">NBRC 13994</strain>
    </source>
</reference>
<organism evidence="2 3">
    <name type="scientific">Paractinoplanes deccanensis</name>
    <dbReference type="NCBI Taxonomy" id="113561"/>
    <lineage>
        <taxon>Bacteria</taxon>
        <taxon>Bacillati</taxon>
        <taxon>Actinomycetota</taxon>
        <taxon>Actinomycetes</taxon>
        <taxon>Micromonosporales</taxon>
        <taxon>Micromonosporaceae</taxon>
        <taxon>Paractinoplanes</taxon>
    </lineage>
</organism>
<keyword evidence="1" id="KW-0812">Transmembrane</keyword>
<keyword evidence="1" id="KW-1133">Transmembrane helix</keyword>
<keyword evidence="3" id="KW-1185">Reference proteome</keyword>
<evidence type="ECO:0000313" key="3">
    <source>
        <dbReference type="Proteomes" id="UP000609879"/>
    </source>
</evidence>
<name>A0ABQ3YC57_9ACTN</name>
<dbReference type="RefSeq" id="WP_203771686.1">
    <property type="nucleotide sequence ID" value="NZ_BAAABO010000043.1"/>
</dbReference>
<dbReference type="Proteomes" id="UP000609879">
    <property type="component" value="Unassembled WGS sequence"/>
</dbReference>
<sequence>MTRSTSRPYVSPPASFLLFVNADDSYADDPAAGLGMHALRMGIRVAGVVLLLFGVWQIREQIHRAVAAAGVTLRVADLCPRAAPPAGA</sequence>